<comment type="catalytic activity">
    <reaction evidence="6 7">
        <text>L-arginyl-[protein] + 2 S-adenosyl-L-methionine = N(omega),N(omega)'-dimethyl-L-arginyl-[protein] + 2 S-adenosyl-L-homocysteine + 2 H(+)</text>
        <dbReference type="Rhea" id="RHEA:48108"/>
        <dbReference type="Rhea" id="RHEA-COMP:10532"/>
        <dbReference type="Rhea" id="RHEA-COMP:11992"/>
        <dbReference type="ChEBI" id="CHEBI:15378"/>
        <dbReference type="ChEBI" id="CHEBI:29965"/>
        <dbReference type="ChEBI" id="CHEBI:57856"/>
        <dbReference type="ChEBI" id="CHEBI:59789"/>
        <dbReference type="ChEBI" id="CHEBI:88221"/>
        <dbReference type="EC" id="2.1.1.320"/>
    </reaction>
</comment>
<evidence type="ECO:0000256" key="5">
    <source>
        <dbReference type="ARBA" id="ARBA00023128"/>
    </source>
</evidence>
<evidence type="ECO:0000313" key="8">
    <source>
        <dbReference type="EMBL" id="KAI3404704.2"/>
    </source>
</evidence>
<keyword evidence="5 7" id="KW-0496">Mitochondrion</keyword>
<dbReference type="GeneID" id="73380089"/>
<evidence type="ECO:0000256" key="2">
    <source>
        <dbReference type="ARBA" id="ARBA00005891"/>
    </source>
</evidence>
<evidence type="ECO:0000256" key="4">
    <source>
        <dbReference type="ARBA" id="ARBA00022679"/>
    </source>
</evidence>
<evidence type="ECO:0000256" key="6">
    <source>
        <dbReference type="ARBA" id="ARBA00048612"/>
    </source>
</evidence>
<keyword evidence="4 7" id="KW-0808">Transferase</keyword>
<dbReference type="PANTHER" id="PTHR12049:SF5">
    <property type="entry name" value="PROTEIN ARGININE METHYLTRANSFERASE NDUFAF7 HOMOLOG, MITOCHONDRIAL"/>
    <property type="match status" value="1"/>
</dbReference>
<comment type="subcellular location">
    <subcellularLocation>
        <location evidence="1 7">Mitochondrion</location>
    </subcellularLocation>
</comment>
<comment type="caution">
    <text evidence="8">The sequence shown here is derived from an EMBL/GenBank/DDBJ whole genome shotgun (WGS) entry which is preliminary data.</text>
</comment>
<dbReference type="PANTHER" id="PTHR12049">
    <property type="entry name" value="PROTEIN ARGININE METHYLTRANSFERASE NDUFAF7, MITOCHONDRIAL"/>
    <property type="match status" value="1"/>
</dbReference>
<evidence type="ECO:0000256" key="3">
    <source>
        <dbReference type="ARBA" id="ARBA00022603"/>
    </source>
</evidence>
<dbReference type="GO" id="GO:0032259">
    <property type="term" value="P:methylation"/>
    <property type="evidence" value="ECO:0007669"/>
    <property type="project" value="UniProtKB-KW"/>
</dbReference>
<dbReference type="Pfam" id="PF02636">
    <property type="entry name" value="Methyltransf_28"/>
    <property type="match status" value="1"/>
</dbReference>
<proteinExistence type="inferred from homology"/>
<reference evidence="8" key="1">
    <citation type="journal article" date="2022" name="DNA Res.">
        <title>Genome analysis of five recently described species of the CUG-Ser clade uncovers Candida theae as a new hybrid lineage with pathogenic potential in the Candida parapsilosis species complex.</title>
        <authorList>
            <person name="Mixao V."/>
            <person name="Del Olmo V."/>
            <person name="Hegedusova E."/>
            <person name="Saus E."/>
            <person name="Pryszcz L."/>
            <person name="Cillingova A."/>
            <person name="Nosek J."/>
            <person name="Gabaldon T."/>
        </authorList>
    </citation>
    <scope>NUCLEOTIDE SEQUENCE</scope>
    <source>
        <strain evidence="8">CBS 10844</strain>
    </source>
</reference>
<evidence type="ECO:0000256" key="1">
    <source>
        <dbReference type="ARBA" id="ARBA00004173"/>
    </source>
</evidence>
<keyword evidence="9" id="KW-1185">Reference proteome</keyword>
<gene>
    <name evidence="8" type="ORF">KGF56_002472</name>
</gene>
<dbReference type="RefSeq" id="XP_049180449.1">
    <property type="nucleotide sequence ID" value="XM_049323704.1"/>
</dbReference>
<dbReference type="InterPro" id="IPR038375">
    <property type="entry name" value="NDUFAF7_sf"/>
</dbReference>
<protein>
    <recommendedName>
        <fullName evidence="7">Protein arginine methyltransferase NDUFAF7</fullName>
        <ecNumber evidence="7">2.1.1.320</ecNumber>
    </recommendedName>
</protein>
<evidence type="ECO:0000256" key="7">
    <source>
        <dbReference type="RuleBase" id="RU364114"/>
    </source>
</evidence>
<organism evidence="8 9">
    <name type="scientific">Candida oxycetoniae</name>
    <dbReference type="NCBI Taxonomy" id="497107"/>
    <lineage>
        <taxon>Eukaryota</taxon>
        <taxon>Fungi</taxon>
        <taxon>Dikarya</taxon>
        <taxon>Ascomycota</taxon>
        <taxon>Saccharomycotina</taxon>
        <taxon>Pichiomycetes</taxon>
        <taxon>Debaryomycetaceae</taxon>
        <taxon>Candida/Lodderomyces clade</taxon>
        <taxon>Candida</taxon>
    </lineage>
</organism>
<dbReference type="EC" id="2.1.1.320" evidence="7"/>
<dbReference type="SUPFAM" id="SSF53335">
    <property type="entry name" value="S-adenosyl-L-methionine-dependent methyltransferases"/>
    <property type="match status" value="1"/>
</dbReference>
<dbReference type="Proteomes" id="UP001202479">
    <property type="component" value="Unassembled WGS sequence"/>
</dbReference>
<dbReference type="InterPro" id="IPR003788">
    <property type="entry name" value="NDUFAF7"/>
</dbReference>
<sequence length="498" mass="58131">MFLPKRSLFKGSAKPHIPQTKVHYEYSISPNTYSFKVPSSKKTLNPIQMIYKNAVNFPFEKSINEVYQSYPTLSSAQQLNRKERPRGVIMSTSDFIEDSLYNKHYGYFSKEVEIYHPEKPFNYSQVNNVDEFVKIWSKSYEKSKSLWHTPTELFSPHYGESLARYILITYKLGIYPYEDLVIYEMGGGNGTLMCDILSYIKKHEPEIYENTQYNIIEISSQLAKKQENSYRKKLKGQGLSADKLSIFNKSIFDWETVVEEPCFFIALEVFDNFAHDVIKYDMNTGEPFEGKVLIDKQGDFYQFFTQELSQYSTAYLNLRENGNFSILDYSNSLRGKLDKFKFNKTLHPLLESSIRLKIKNQILPFNDYLSNPEYIPTRLVKFFNILKHKFPNHSLISSDFHYLPNTINGYNGPVVQTVINGETIDVRTYMVQQGYFDIMFATNFELASDLYRQITGKVSKTSTHKKFLEEWADVEATTTRNGENPMLDFYRNASFLTS</sequence>
<dbReference type="GO" id="GO:0035243">
    <property type="term" value="F:protein-arginine omega-N symmetric methyltransferase activity"/>
    <property type="evidence" value="ECO:0007669"/>
    <property type="project" value="UniProtKB-EC"/>
</dbReference>
<comment type="similarity">
    <text evidence="2 7">Belongs to the NDUFAF7 family.</text>
</comment>
<dbReference type="AlphaFoldDB" id="A0AAI9SX46"/>
<dbReference type="GO" id="GO:0005739">
    <property type="term" value="C:mitochondrion"/>
    <property type="evidence" value="ECO:0007669"/>
    <property type="project" value="UniProtKB-SubCell"/>
</dbReference>
<accession>A0AAI9SX46</accession>
<dbReference type="EMBL" id="JAHUZD010000088">
    <property type="protein sequence ID" value="KAI3404704.2"/>
    <property type="molecule type" value="Genomic_DNA"/>
</dbReference>
<dbReference type="Gene3D" id="3.40.50.12710">
    <property type="match status" value="1"/>
</dbReference>
<evidence type="ECO:0000313" key="9">
    <source>
        <dbReference type="Proteomes" id="UP001202479"/>
    </source>
</evidence>
<keyword evidence="3 7" id="KW-0489">Methyltransferase</keyword>
<dbReference type="InterPro" id="IPR029063">
    <property type="entry name" value="SAM-dependent_MTases_sf"/>
</dbReference>
<name>A0AAI9SX46_9ASCO</name>
<comment type="function">
    <text evidence="7">Arginine methyltransferase involved in the assembly or stability of mitochondrial NADH:ubiquinone oxidoreductase complex (complex I).</text>
</comment>